<name>A0ABR3FVE5_9AGAR</name>
<feature type="domain" description="RlpA-like protein double-psi beta-barrel" evidence="3">
    <location>
        <begin position="136"/>
        <end position="225"/>
    </location>
</feature>
<accession>A0ABR3FVE5</accession>
<sequence>MYLLPTTVHALLASVGLATAFSGDATWYQPNGGYGACGYKLQNSDMIVALPRGHYANGGKCNKHLNVHYKGKSVNVKVADLCPGCGPNDVDLSEGAFKKLAGLGVGRMKVSWEFSGGLQLIDDEEPEDMPVDAKIAGDATWYQPNGGFGACGAPSQNSDLVVALPQGQYDGGKKCWKHLDVAYKNKHVDVTVVDLCPGCGPNDIDLSEGAFQQLASLGTGRIKVDWNVKGGLQLVDVEDDANELLQEIVAEETTDIDFPSTFAFNGDATWYQPNGGFGACGQKLQNSDMIVALPRGQYANGGKCGKHITVHYKNKSVNVKVADLCPGCGPNDVDLSEGAFKKLAGLDVGRIKVTWDYSGGFRLVAQDVDY</sequence>
<dbReference type="CDD" id="cd22191">
    <property type="entry name" value="DPBB_RlpA_EXP_N-like"/>
    <property type="match status" value="3"/>
</dbReference>
<reference evidence="4 5" key="1">
    <citation type="submission" date="2024-02" db="EMBL/GenBank/DDBJ databases">
        <title>A draft genome for the cacao thread blight pathogen Marasmius crinis-equi.</title>
        <authorList>
            <person name="Cohen S.P."/>
            <person name="Baruah I.K."/>
            <person name="Amoako-Attah I."/>
            <person name="Bukari Y."/>
            <person name="Meinhardt L.W."/>
            <person name="Bailey B.A."/>
        </authorList>
    </citation>
    <scope>NUCLEOTIDE SEQUENCE [LARGE SCALE GENOMIC DNA]</scope>
    <source>
        <strain evidence="4 5">GH-76</strain>
    </source>
</reference>
<evidence type="ECO:0000256" key="1">
    <source>
        <dbReference type="ARBA" id="ARBA00022729"/>
    </source>
</evidence>
<dbReference type="EMBL" id="JBAHYK010000058">
    <property type="protein sequence ID" value="KAL0579486.1"/>
    <property type="molecule type" value="Genomic_DNA"/>
</dbReference>
<dbReference type="Proteomes" id="UP001465976">
    <property type="component" value="Unassembled WGS sequence"/>
</dbReference>
<evidence type="ECO:0000259" key="3">
    <source>
        <dbReference type="Pfam" id="PF03330"/>
    </source>
</evidence>
<dbReference type="Gene3D" id="2.40.40.10">
    <property type="entry name" value="RlpA-like domain"/>
    <property type="match status" value="3"/>
</dbReference>
<feature type="signal peptide" evidence="2">
    <location>
        <begin position="1"/>
        <end position="20"/>
    </location>
</feature>
<dbReference type="InterPro" id="IPR051477">
    <property type="entry name" value="Expansin_CellWall"/>
</dbReference>
<organism evidence="4 5">
    <name type="scientific">Marasmius crinis-equi</name>
    <dbReference type="NCBI Taxonomy" id="585013"/>
    <lineage>
        <taxon>Eukaryota</taxon>
        <taxon>Fungi</taxon>
        <taxon>Dikarya</taxon>
        <taxon>Basidiomycota</taxon>
        <taxon>Agaricomycotina</taxon>
        <taxon>Agaricomycetes</taxon>
        <taxon>Agaricomycetidae</taxon>
        <taxon>Agaricales</taxon>
        <taxon>Marasmiineae</taxon>
        <taxon>Marasmiaceae</taxon>
        <taxon>Marasmius</taxon>
    </lineage>
</organism>
<dbReference type="PANTHER" id="PTHR31836">
    <property type="match status" value="1"/>
</dbReference>
<dbReference type="SUPFAM" id="SSF50685">
    <property type="entry name" value="Barwin-like endoglucanases"/>
    <property type="match status" value="3"/>
</dbReference>
<keyword evidence="5" id="KW-1185">Reference proteome</keyword>
<protein>
    <recommendedName>
        <fullName evidence="3">RlpA-like protein double-psi beta-barrel domain-containing protein</fullName>
    </recommendedName>
</protein>
<gene>
    <name evidence="4" type="ORF">V5O48_002528</name>
</gene>
<dbReference type="InterPro" id="IPR036908">
    <property type="entry name" value="RlpA-like_sf"/>
</dbReference>
<feature type="domain" description="RlpA-like protein double-psi beta-barrel" evidence="3">
    <location>
        <begin position="22"/>
        <end position="111"/>
    </location>
</feature>
<dbReference type="PANTHER" id="PTHR31836:SF28">
    <property type="entry name" value="SRCR DOMAIN-CONTAINING PROTEIN-RELATED"/>
    <property type="match status" value="1"/>
</dbReference>
<dbReference type="Pfam" id="PF03330">
    <property type="entry name" value="DPBB_1"/>
    <property type="match status" value="3"/>
</dbReference>
<comment type="caution">
    <text evidence="4">The sequence shown here is derived from an EMBL/GenBank/DDBJ whole genome shotgun (WGS) entry which is preliminary data.</text>
</comment>
<keyword evidence="1 2" id="KW-0732">Signal</keyword>
<evidence type="ECO:0000313" key="5">
    <source>
        <dbReference type="Proteomes" id="UP001465976"/>
    </source>
</evidence>
<evidence type="ECO:0000313" key="4">
    <source>
        <dbReference type="EMBL" id="KAL0579486.1"/>
    </source>
</evidence>
<dbReference type="InterPro" id="IPR009009">
    <property type="entry name" value="RlpA-like_DPBB"/>
</dbReference>
<feature type="domain" description="RlpA-like protein double-psi beta-barrel" evidence="3">
    <location>
        <begin position="265"/>
        <end position="354"/>
    </location>
</feature>
<proteinExistence type="predicted"/>
<evidence type="ECO:0000256" key="2">
    <source>
        <dbReference type="SAM" id="SignalP"/>
    </source>
</evidence>
<feature type="chain" id="PRO_5045909598" description="RlpA-like protein double-psi beta-barrel domain-containing protein" evidence="2">
    <location>
        <begin position="21"/>
        <end position="370"/>
    </location>
</feature>